<dbReference type="InterPro" id="IPR007444">
    <property type="entry name" value="Glucan_biosyn_MdoG_C"/>
</dbReference>
<evidence type="ECO:0000256" key="4">
    <source>
        <dbReference type="ARBA" id="ARBA00022764"/>
    </source>
</evidence>
<dbReference type="PANTHER" id="PTHR30504">
    <property type="entry name" value="GLUCANS BIOSYNTHESIS PROTEIN"/>
    <property type="match status" value="1"/>
</dbReference>
<dbReference type="EMBL" id="FQXC01000002">
    <property type="protein sequence ID" value="SHH34333.1"/>
    <property type="molecule type" value="Genomic_DNA"/>
</dbReference>
<protein>
    <submittedName>
        <fullName evidence="7">Glucans biosynthesis protein</fullName>
    </submittedName>
</protein>
<proteinExistence type="inferred from homology"/>
<evidence type="ECO:0000256" key="1">
    <source>
        <dbReference type="ARBA" id="ARBA00004418"/>
    </source>
</evidence>
<dbReference type="UniPathway" id="UPA00637"/>
<evidence type="ECO:0000313" key="8">
    <source>
        <dbReference type="Proteomes" id="UP000184221"/>
    </source>
</evidence>
<dbReference type="STRING" id="996342.SAMN05443551_2030"/>
<dbReference type="GO" id="GO:0030288">
    <property type="term" value="C:outer membrane-bounded periplasmic space"/>
    <property type="evidence" value="ECO:0007669"/>
    <property type="project" value="TreeGrafter"/>
</dbReference>
<name>A0A1M5S8T0_9RHOB</name>
<dbReference type="Gene3D" id="2.70.98.10">
    <property type="match status" value="1"/>
</dbReference>
<comment type="similarity">
    <text evidence="3">Belongs to the OpgD/OpgG family.</text>
</comment>
<evidence type="ECO:0000259" key="6">
    <source>
        <dbReference type="Pfam" id="PF04349"/>
    </source>
</evidence>
<dbReference type="SUPFAM" id="SSF81296">
    <property type="entry name" value="E set domains"/>
    <property type="match status" value="1"/>
</dbReference>
<comment type="subcellular location">
    <subcellularLocation>
        <location evidence="1">Periplasm</location>
    </subcellularLocation>
</comment>
<feature type="signal peptide" evidence="5">
    <location>
        <begin position="1"/>
        <end position="20"/>
    </location>
</feature>
<dbReference type="OrthoDB" id="9777817at2"/>
<evidence type="ECO:0000313" key="7">
    <source>
        <dbReference type="EMBL" id="SHH34333.1"/>
    </source>
</evidence>
<dbReference type="RefSeq" id="WP_072777341.1">
    <property type="nucleotide sequence ID" value="NZ_FQXC01000002.1"/>
</dbReference>
<dbReference type="InterPro" id="IPR014438">
    <property type="entry name" value="Glucan_biosyn_MdoG/MdoD"/>
</dbReference>
<reference evidence="7 8" key="1">
    <citation type="submission" date="2016-11" db="EMBL/GenBank/DDBJ databases">
        <authorList>
            <person name="Jaros S."/>
            <person name="Januszkiewicz K."/>
            <person name="Wedrychowicz H."/>
        </authorList>
    </citation>
    <scope>NUCLEOTIDE SEQUENCE [LARGE SCALE GENOMIC DNA]</scope>
    <source>
        <strain evidence="7 8">DSM 29431</strain>
    </source>
</reference>
<comment type="pathway">
    <text evidence="2">Glycan metabolism; osmoregulated periplasmic glucan (OPG) biosynthesis.</text>
</comment>
<gene>
    <name evidence="7" type="ORF">SAMN05443551_2030</name>
</gene>
<dbReference type="PANTHER" id="PTHR30504:SF2">
    <property type="entry name" value="GLUCANS BIOSYNTHESIS PROTEIN G"/>
    <property type="match status" value="1"/>
</dbReference>
<dbReference type="PIRSF" id="PIRSF006281">
    <property type="entry name" value="MdoG"/>
    <property type="match status" value="1"/>
</dbReference>
<dbReference type="PROSITE" id="PS51318">
    <property type="entry name" value="TAT"/>
    <property type="match status" value="1"/>
</dbReference>
<keyword evidence="8" id="KW-1185">Reference proteome</keyword>
<dbReference type="GO" id="GO:0003824">
    <property type="term" value="F:catalytic activity"/>
    <property type="evidence" value="ECO:0007669"/>
    <property type="project" value="InterPro"/>
</dbReference>
<evidence type="ECO:0000256" key="2">
    <source>
        <dbReference type="ARBA" id="ARBA00005001"/>
    </source>
</evidence>
<dbReference type="AlphaFoldDB" id="A0A1M5S8T0"/>
<dbReference type="InterPro" id="IPR011013">
    <property type="entry name" value="Gal_mutarotase_sf_dom"/>
</dbReference>
<feature type="chain" id="PRO_5012025216" evidence="5">
    <location>
        <begin position="21"/>
        <end position="501"/>
    </location>
</feature>
<dbReference type="GO" id="GO:0030246">
    <property type="term" value="F:carbohydrate binding"/>
    <property type="evidence" value="ECO:0007669"/>
    <property type="project" value="InterPro"/>
</dbReference>
<dbReference type="Pfam" id="PF04349">
    <property type="entry name" value="MdoG"/>
    <property type="match status" value="1"/>
</dbReference>
<dbReference type="InterPro" id="IPR013783">
    <property type="entry name" value="Ig-like_fold"/>
</dbReference>
<dbReference type="GO" id="GO:0051274">
    <property type="term" value="P:beta-glucan biosynthetic process"/>
    <property type="evidence" value="ECO:0007669"/>
    <property type="project" value="TreeGrafter"/>
</dbReference>
<evidence type="ECO:0000256" key="3">
    <source>
        <dbReference type="ARBA" id="ARBA00009284"/>
    </source>
</evidence>
<organism evidence="7 8">
    <name type="scientific">Marivita hallyeonensis</name>
    <dbReference type="NCBI Taxonomy" id="996342"/>
    <lineage>
        <taxon>Bacteria</taxon>
        <taxon>Pseudomonadati</taxon>
        <taxon>Pseudomonadota</taxon>
        <taxon>Alphaproteobacteria</taxon>
        <taxon>Rhodobacterales</taxon>
        <taxon>Roseobacteraceae</taxon>
        <taxon>Marivita</taxon>
    </lineage>
</organism>
<dbReference type="InterPro" id="IPR014718">
    <property type="entry name" value="GH-type_carb-bd"/>
</dbReference>
<evidence type="ECO:0000256" key="5">
    <source>
        <dbReference type="SAM" id="SignalP"/>
    </source>
</evidence>
<dbReference type="SUPFAM" id="SSF74650">
    <property type="entry name" value="Galactose mutarotase-like"/>
    <property type="match status" value="1"/>
</dbReference>
<dbReference type="Proteomes" id="UP000184221">
    <property type="component" value="Unassembled WGS sequence"/>
</dbReference>
<keyword evidence="5" id="KW-0732">Signal</keyword>
<feature type="domain" description="Glucan biosynthesis periplasmic MdoG C-terminal" evidence="6">
    <location>
        <begin position="31"/>
        <end position="493"/>
    </location>
</feature>
<keyword evidence="4" id="KW-0574">Periplasm</keyword>
<dbReference type="InterPro" id="IPR006311">
    <property type="entry name" value="TAT_signal"/>
</dbReference>
<dbReference type="Gene3D" id="2.60.40.10">
    <property type="entry name" value="Immunoglobulins"/>
    <property type="match status" value="1"/>
</dbReference>
<accession>A0A1M5S8T0</accession>
<dbReference type="InterPro" id="IPR014756">
    <property type="entry name" value="Ig_E-set"/>
</dbReference>
<sequence length="501" mass="54664">MNRRHFVSTAAMLLASTALPGGVRAGAHPSLFDLAQAARGRPYAPNTTPLAPPFADLDYDAFRGIRPLPGKAAMIPHGERFAFDLLPPGLYFPDPVTVDRVTPDGTHQIAFSPSLFSFEPRYFGAIPETSPGAGFTGLRMRYPVNAPDRMDEVLVLQGASYFRAIGQAMVYGLSARSVAIGTGGSTPEEFPRFTHIRLHPAEGDTVRLEGMIDSRSLTAHIDMTMRPGVETEMDIVATVFPRVDIADIGIAPLTSMYLKGPMLAAVADDFRPRVHDSDVLAIRNGAGEVLWRPIANPRAVETSAFSDASPQRFGLYQTSRGYDAFQDTEARYHDRPSAFVEPSGDWGRGAVMLVEIPTSDEFMDNIVAFWRPEAPLRAGQDYSFAYRLVWTRRDPDVNGLARIHQSRSGREHDRPGHRRFVIDVSAVTDDPQPVISASDGAEIIATSAFALPDGGGTRITFLLAPGEIDTAEIRLGLRGADGTPLSPVWLHRWTRARDGGV</sequence>